<sequence length="227" mass="24038">MALMPLAGAGAASAGMPRAGMARPGMPRAGMPRAGMPRAGMPRAAIFLDKDGTLLRDVPYNVDPARMRWAPGARRGLRTLAALGAPLVVVSNQPGVALGRFAAQALRGVARALCAMFAQEGAVLAGFYYCPHHPQGRVAGYGGICACRKPAPGLLLRAAEDLHLDLNASWMIGDILDDVQAGHQAGCRSVLLDVGNETEWRLRAERVPDLWVDDLAQAARRLQGAWT</sequence>
<dbReference type="CDD" id="cd07503">
    <property type="entry name" value="HAD_HisB-N"/>
    <property type="match status" value="1"/>
</dbReference>
<keyword evidence="4" id="KW-0479">Metal-binding</keyword>
<evidence type="ECO:0000313" key="9">
    <source>
        <dbReference type="EMBL" id="KCB24551.1"/>
    </source>
</evidence>
<dbReference type="Gene3D" id="3.40.50.1000">
    <property type="entry name" value="HAD superfamily/HAD-like"/>
    <property type="match status" value="1"/>
</dbReference>
<dbReference type="NCBIfam" id="TIGR01662">
    <property type="entry name" value="HAD-SF-IIIA"/>
    <property type="match status" value="1"/>
</dbReference>
<dbReference type="InterPro" id="IPR006549">
    <property type="entry name" value="HAD-SF_hydro_IIIA"/>
</dbReference>
<accession>A0ABR4R2I3</accession>
<feature type="compositionally biased region" description="Low complexity" evidence="8">
    <location>
        <begin position="9"/>
        <end position="23"/>
    </location>
</feature>
<evidence type="ECO:0000256" key="6">
    <source>
        <dbReference type="ARBA" id="ARBA00023277"/>
    </source>
</evidence>
<protein>
    <recommendedName>
        <fullName evidence="7">D,D-heptose 1,7-bisphosphate phosphatase</fullName>
    </recommendedName>
</protein>
<keyword evidence="6" id="KW-0119">Carbohydrate metabolism</keyword>
<evidence type="ECO:0000256" key="3">
    <source>
        <dbReference type="ARBA" id="ARBA00022490"/>
    </source>
</evidence>
<dbReference type="InterPro" id="IPR036412">
    <property type="entry name" value="HAD-like_sf"/>
</dbReference>
<comment type="caution">
    <text evidence="9">The sequence shown here is derived from an EMBL/GenBank/DDBJ whole genome shotgun (WGS) entry which is preliminary data.</text>
</comment>
<evidence type="ECO:0000256" key="5">
    <source>
        <dbReference type="ARBA" id="ARBA00022801"/>
    </source>
</evidence>
<evidence type="ECO:0000256" key="1">
    <source>
        <dbReference type="ARBA" id="ARBA00004496"/>
    </source>
</evidence>
<dbReference type="NCBIfam" id="TIGR01656">
    <property type="entry name" value="Histidinol-ppas"/>
    <property type="match status" value="1"/>
</dbReference>
<keyword evidence="3" id="KW-0963">Cytoplasm</keyword>
<keyword evidence="5" id="KW-0378">Hydrolase</keyword>
<comment type="subcellular location">
    <subcellularLocation>
        <location evidence="1">Cytoplasm</location>
    </subcellularLocation>
</comment>
<dbReference type="Proteomes" id="UP000025748">
    <property type="component" value="Unassembled WGS sequence"/>
</dbReference>
<evidence type="ECO:0000313" key="10">
    <source>
        <dbReference type="Proteomes" id="UP000025748"/>
    </source>
</evidence>
<comment type="similarity">
    <text evidence="2">Belongs to the GmhB family.</text>
</comment>
<dbReference type="InterPro" id="IPR023214">
    <property type="entry name" value="HAD_sf"/>
</dbReference>
<evidence type="ECO:0000256" key="7">
    <source>
        <dbReference type="ARBA" id="ARBA00031828"/>
    </source>
</evidence>
<dbReference type="InterPro" id="IPR004446">
    <property type="entry name" value="Heptose_bisP_phosphatase"/>
</dbReference>
<evidence type="ECO:0000256" key="4">
    <source>
        <dbReference type="ARBA" id="ARBA00022723"/>
    </source>
</evidence>
<reference evidence="9 10" key="1">
    <citation type="submission" date="2014-03" db="EMBL/GenBank/DDBJ databases">
        <title>Genome sequence of Bordetella hinzii.</title>
        <authorList>
            <person name="Register K."/>
            <person name="Harvill E."/>
            <person name="Goodfield L.L."/>
            <person name="Ivanov Y.V."/>
            <person name="Meyer J.A."/>
            <person name="Muse S.J."/>
            <person name="Jacobs N."/>
            <person name="Bendor L."/>
            <person name="Smallridge W.E."/>
            <person name="Brinkac L.M."/>
            <person name="Sanka R."/>
            <person name="Kim M."/>
            <person name="Losada L."/>
        </authorList>
    </citation>
    <scope>NUCLEOTIDE SEQUENCE [LARGE SCALE GENOMIC DNA]</scope>
    <source>
        <strain evidence="9 10">OH87 BAL007II</strain>
    </source>
</reference>
<gene>
    <name evidence="9" type="ORF">L544_1863</name>
</gene>
<keyword evidence="10" id="KW-1185">Reference proteome</keyword>
<dbReference type="PANTHER" id="PTHR42891">
    <property type="entry name" value="D-GLYCERO-BETA-D-MANNO-HEPTOSE-1,7-BISPHOSPHATE 7-PHOSPHATASE"/>
    <property type="match status" value="1"/>
</dbReference>
<dbReference type="SUPFAM" id="SSF56784">
    <property type="entry name" value="HAD-like"/>
    <property type="match status" value="1"/>
</dbReference>
<evidence type="ECO:0000256" key="8">
    <source>
        <dbReference type="SAM" id="MobiDB-lite"/>
    </source>
</evidence>
<evidence type="ECO:0000256" key="2">
    <source>
        <dbReference type="ARBA" id="ARBA00005628"/>
    </source>
</evidence>
<feature type="region of interest" description="Disordered" evidence="8">
    <location>
        <begin position="9"/>
        <end position="34"/>
    </location>
</feature>
<dbReference type="PANTHER" id="PTHR42891:SF1">
    <property type="entry name" value="D-GLYCERO-BETA-D-MANNO-HEPTOSE-1,7-BISPHOSPHATE 7-PHOSPHATASE"/>
    <property type="match status" value="1"/>
</dbReference>
<dbReference type="EMBL" id="JHEM01000012">
    <property type="protein sequence ID" value="KCB24551.1"/>
    <property type="molecule type" value="Genomic_DNA"/>
</dbReference>
<dbReference type="InterPro" id="IPR006543">
    <property type="entry name" value="Histidinol-phos"/>
</dbReference>
<dbReference type="Pfam" id="PF13242">
    <property type="entry name" value="Hydrolase_like"/>
    <property type="match status" value="1"/>
</dbReference>
<organism evidence="9 10">
    <name type="scientific">Bordetella hinzii OH87 BAL007II</name>
    <dbReference type="NCBI Taxonomy" id="1331262"/>
    <lineage>
        <taxon>Bacteria</taxon>
        <taxon>Pseudomonadati</taxon>
        <taxon>Pseudomonadota</taxon>
        <taxon>Betaproteobacteria</taxon>
        <taxon>Burkholderiales</taxon>
        <taxon>Alcaligenaceae</taxon>
        <taxon>Bordetella</taxon>
    </lineage>
</organism>
<name>A0ABR4R2I3_9BORD</name>
<proteinExistence type="inferred from homology"/>